<organism evidence="2 3">
    <name type="scientific">Lawsonibacter faecis</name>
    <dbReference type="NCBI Taxonomy" id="2763052"/>
    <lineage>
        <taxon>Bacteria</taxon>
        <taxon>Bacillati</taxon>
        <taxon>Bacillota</taxon>
        <taxon>Clostridia</taxon>
        <taxon>Eubacteriales</taxon>
        <taxon>Oscillospiraceae</taxon>
        <taxon>Lawsonibacter</taxon>
    </lineage>
</organism>
<evidence type="ECO:0000313" key="2">
    <source>
        <dbReference type="EMBL" id="MBC5735918.1"/>
    </source>
</evidence>
<dbReference type="InterPro" id="IPR038765">
    <property type="entry name" value="Papain-like_cys_pep_sf"/>
</dbReference>
<dbReference type="SUPFAM" id="SSF54001">
    <property type="entry name" value="Cysteine proteinases"/>
    <property type="match status" value="1"/>
</dbReference>
<accession>A0A8J6MFX6</accession>
<name>A0A8J6MFX6_9FIRM</name>
<protein>
    <submittedName>
        <fullName evidence="2">Uncharacterized protein</fullName>
    </submittedName>
</protein>
<reference evidence="2" key="1">
    <citation type="submission" date="2020-08" db="EMBL/GenBank/DDBJ databases">
        <title>Genome public.</title>
        <authorList>
            <person name="Liu C."/>
            <person name="Sun Q."/>
        </authorList>
    </citation>
    <scope>NUCLEOTIDE SEQUENCE</scope>
    <source>
        <strain evidence="2">NSJ-52</strain>
    </source>
</reference>
<comment type="caution">
    <text evidence="2">The sequence shown here is derived from an EMBL/GenBank/DDBJ whole genome shotgun (WGS) entry which is preliminary data.</text>
</comment>
<dbReference type="AlphaFoldDB" id="A0A8J6MFX6"/>
<feature type="transmembrane region" description="Helical" evidence="1">
    <location>
        <begin position="12"/>
        <end position="32"/>
    </location>
</feature>
<keyword evidence="1" id="KW-0472">Membrane</keyword>
<keyword evidence="1" id="KW-0812">Transmembrane</keyword>
<sequence>MSQQVKKKRRRWLWAAVPAALILLFFGVNLLLQTFWAHRAPYFAPDYPRVDLAPILAQETLTETDYDSLFLQTGLARPAVDDLLAAGPAFALERLTETQNGFFAPITPQCVTLIGGRFTCEDRLRDGEGNAVYSVPLAPLQAGDIILTFSTHTFGWRHGHAGLVVSPELGVTVEAVVMGSDSAQMDAQHWRTYSNFMVLRVKDAGDRERRDVARYALDHLDGIPYSLLAGIFGAKAPDDDRSLTAQCAYLPWYAWQSAGVDLDCDGGRIVTVLDLAESPLLEVVQVYGIDPRDLL</sequence>
<gene>
    <name evidence="2" type="ORF">H8S62_02680</name>
</gene>
<keyword evidence="1" id="KW-1133">Transmembrane helix</keyword>
<dbReference type="Proteomes" id="UP000607645">
    <property type="component" value="Unassembled WGS sequence"/>
</dbReference>
<proteinExistence type="predicted"/>
<dbReference type="RefSeq" id="WP_186918390.1">
    <property type="nucleotide sequence ID" value="NZ_JACOPQ010000002.1"/>
</dbReference>
<dbReference type="Gene3D" id="3.90.1720.10">
    <property type="entry name" value="endopeptidase domain like (from Nostoc punctiforme)"/>
    <property type="match status" value="1"/>
</dbReference>
<evidence type="ECO:0000313" key="3">
    <source>
        <dbReference type="Proteomes" id="UP000607645"/>
    </source>
</evidence>
<dbReference type="EMBL" id="JACOPQ010000002">
    <property type="protein sequence ID" value="MBC5735918.1"/>
    <property type="molecule type" value="Genomic_DNA"/>
</dbReference>
<evidence type="ECO:0000256" key="1">
    <source>
        <dbReference type="SAM" id="Phobius"/>
    </source>
</evidence>
<keyword evidence="3" id="KW-1185">Reference proteome</keyword>